<dbReference type="EMBL" id="LXQA010166414">
    <property type="protein sequence ID" value="MCI28534.1"/>
    <property type="molecule type" value="Genomic_DNA"/>
</dbReference>
<name>A0A392QXE7_9FABA</name>
<dbReference type="Gene3D" id="3.40.50.10140">
    <property type="entry name" value="Toll/interleukin-1 receptor homology (TIR) domain"/>
    <property type="match status" value="1"/>
</dbReference>
<comment type="caution">
    <text evidence="2">The sequence shown here is derived from an EMBL/GenBank/DDBJ whole genome shotgun (WGS) entry which is preliminary data.</text>
</comment>
<dbReference type="Proteomes" id="UP000265520">
    <property type="component" value="Unassembled WGS sequence"/>
</dbReference>
<keyword evidence="3" id="KW-1185">Reference proteome</keyword>
<dbReference type="AlphaFoldDB" id="A0A392QXE7"/>
<feature type="non-terminal residue" evidence="2">
    <location>
        <position position="53"/>
    </location>
</feature>
<feature type="domain" description="TIR" evidence="1">
    <location>
        <begin position="4"/>
        <end position="49"/>
    </location>
</feature>
<proteinExistence type="predicted"/>
<sequence>MQIRDEVRHRTGEFGKAFQSLLRRISKKKDTSQKWRYALGEAAGLAGFVVLSS</sequence>
<dbReference type="InterPro" id="IPR035897">
    <property type="entry name" value="Toll_tir_struct_dom_sf"/>
</dbReference>
<reference evidence="2 3" key="1">
    <citation type="journal article" date="2018" name="Front. Plant Sci.">
        <title>Red Clover (Trifolium pratense) and Zigzag Clover (T. medium) - A Picture of Genomic Similarities and Differences.</title>
        <authorList>
            <person name="Dluhosova J."/>
            <person name="Istvanek J."/>
            <person name="Nedelnik J."/>
            <person name="Repkova J."/>
        </authorList>
    </citation>
    <scope>NUCLEOTIDE SEQUENCE [LARGE SCALE GENOMIC DNA]</scope>
    <source>
        <strain evidence="3">cv. 10/8</strain>
        <tissue evidence="2">Leaf</tissue>
    </source>
</reference>
<evidence type="ECO:0000313" key="3">
    <source>
        <dbReference type="Proteomes" id="UP000265520"/>
    </source>
</evidence>
<protein>
    <submittedName>
        <fullName evidence="2">TIR-NBS-LRR RCT1 resistance protein</fullName>
    </submittedName>
</protein>
<accession>A0A392QXE7</accession>
<organism evidence="2 3">
    <name type="scientific">Trifolium medium</name>
    <dbReference type="NCBI Taxonomy" id="97028"/>
    <lineage>
        <taxon>Eukaryota</taxon>
        <taxon>Viridiplantae</taxon>
        <taxon>Streptophyta</taxon>
        <taxon>Embryophyta</taxon>
        <taxon>Tracheophyta</taxon>
        <taxon>Spermatophyta</taxon>
        <taxon>Magnoliopsida</taxon>
        <taxon>eudicotyledons</taxon>
        <taxon>Gunneridae</taxon>
        <taxon>Pentapetalae</taxon>
        <taxon>rosids</taxon>
        <taxon>fabids</taxon>
        <taxon>Fabales</taxon>
        <taxon>Fabaceae</taxon>
        <taxon>Papilionoideae</taxon>
        <taxon>50 kb inversion clade</taxon>
        <taxon>NPAAA clade</taxon>
        <taxon>Hologalegina</taxon>
        <taxon>IRL clade</taxon>
        <taxon>Trifolieae</taxon>
        <taxon>Trifolium</taxon>
    </lineage>
</organism>
<dbReference type="GO" id="GO:0007165">
    <property type="term" value="P:signal transduction"/>
    <property type="evidence" value="ECO:0007669"/>
    <property type="project" value="InterPro"/>
</dbReference>
<evidence type="ECO:0000259" key="1">
    <source>
        <dbReference type="Pfam" id="PF01582"/>
    </source>
</evidence>
<evidence type="ECO:0000313" key="2">
    <source>
        <dbReference type="EMBL" id="MCI28534.1"/>
    </source>
</evidence>
<dbReference type="InterPro" id="IPR000157">
    <property type="entry name" value="TIR_dom"/>
</dbReference>
<dbReference type="Pfam" id="PF01582">
    <property type="entry name" value="TIR"/>
    <property type="match status" value="1"/>
</dbReference>